<dbReference type="AlphaFoldDB" id="A0A9J6B222"/>
<dbReference type="GO" id="GO:0009314">
    <property type="term" value="P:response to radiation"/>
    <property type="evidence" value="ECO:0007669"/>
    <property type="project" value="TreeGrafter"/>
</dbReference>
<gene>
    <name evidence="7" type="ORF">H5410_002344</name>
</gene>
<dbReference type="Gene3D" id="3.30.70.270">
    <property type="match status" value="1"/>
</dbReference>
<dbReference type="PANTHER" id="PTHR45873">
    <property type="entry name" value="DNA POLYMERASE ETA"/>
    <property type="match status" value="1"/>
</dbReference>
<evidence type="ECO:0000313" key="8">
    <source>
        <dbReference type="Proteomes" id="UP000824120"/>
    </source>
</evidence>
<evidence type="ECO:0000256" key="2">
    <source>
        <dbReference type="ARBA" id="ARBA00022679"/>
    </source>
</evidence>
<sequence length="125" mass="13961">MLANNPPECLISEEVVQSLHPWTSALVFGSDARENIRHWLTRSDASRRDKLLACGAFIVAELRLQVLVETEFTCSAGIAHNKAEIFNIFVFGSDARESMTLSLEVMLFVSLWSLYCLHGASTSRD</sequence>
<dbReference type="GO" id="GO:0042276">
    <property type="term" value="P:error-prone translesion synthesis"/>
    <property type="evidence" value="ECO:0007669"/>
    <property type="project" value="TreeGrafter"/>
</dbReference>
<dbReference type="GO" id="GO:0035861">
    <property type="term" value="C:site of double-strand break"/>
    <property type="evidence" value="ECO:0007669"/>
    <property type="project" value="TreeGrafter"/>
</dbReference>
<keyword evidence="6" id="KW-0539">Nucleus</keyword>
<dbReference type="EMBL" id="JACXVP010000001">
    <property type="protein sequence ID" value="KAG5630627.1"/>
    <property type="molecule type" value="Genomic_DNA"/>
</dbReference>
<keyword evidence="5" id="KW-0234">DNA repair</keyword>
<evidence type="ECO:0000256" key="3">
    <source>
        <dbReference type="ARBA" id="ARBA00022723"/>
    </source>
</evidence>
<dbReference type="GO" id="GO:0046872">
    <property type="term" value="F:metal ion binding"/>
    <property type="evidence" value="ECO:0007669"/>
    <property type="project" value="UniProtKB-KW"/>
</dbReference>
<comment type="caution">
    <text evidence="7">The sequence shown here is derived from an EMBL/GenBank/DDBJ whole genome shotgun (WGS) entry which is preliminary data.</text>
</comment>
<reference evidence="7 8" key="1">
    <citation type="submission" date="2020-09" db="EMBL/GenBank/DDBJ databases">
        <title>De no assembly of potato wild relative species, Solanum commersonii.</title>
        <authorList>
            <person name="Cho K."/>
        </authorList>
    </citation>
    <scope>NUCLEOTIDE SEQUENCE [LARGE SCALE GENOMIC DNA]</scope>
    <source>
        <strain evidence="7">LZ3.2</strain>
        <tissue evidence="7">Leaf</tissue>
    </source>
</reference>
<dbReference type="SUPFAM" id="SSF56672">
    <property type="entry name" value="DNA/RNA polymerases"/>
    <property type="match status" value="1"/>
</dbReference>
<dbReference type="OrthoDB" id="1610642at2759"/>
<dbReference type="InterPro" id="IPR043128">
    <property type="entry name" value="Rev_trsase/Diguanyl_cyclase"/>
</dbReference>
<dbReference type="PANTHER" id="PTHR45873:SF1">
    <property type="entry name" value="DNA POLYMERASE ETA"/>
    <property type="match status" value="1"/>
</dbReference>
<dbReference type="InterPro" id="IPR043502">
    <property type="entry name" value="DNA/RNA_pol_sf"/>
</dbReference>
<proteinExistence type="predicted"/>
<dbReference type="GO" id="GO:0005657">
    <property type="term" value="C:replication fork"/>
    <property type="evidence" value="ECO:0007669"/>
    <property type="project" value="TreeGrafter"/>
</dbReference>
<dbReference type="InterPro" id="IPR052230">
    <property type="entry name" value="DNA_polymerase_eta"/>
</dbReference>
<accession>A0A9J6B222</accession>
<keyword evidence="2" id="KW-0808">Transferase</keyword>
<evidence type="ECO:0000256" key="6">
    <source>
        <dbReference type="ARBA" id="ARBA00023242"/>
    </source>
</evidence>
<protein>
    <submittedName>
        <fullName evidence="7">Uncharacterized protein</fullName>
    </submittedName>
</protein>
<organism evidence="7 8">
    <name type="scientific">Solanum commersonii</name>
    <name type="common">Commerson's wild potato</name>
    <name type="synonym">Commerson's nightshade</name>
    <dbReference type="NCBI Taxonomy" id="4109"/>
    <lineage>
        <taxon>Eukaryota</taxon>
        <taxon>Viridiplantae</taxon>
        <taxon>Streptophyta</taxon>
        <taxon>Embryophyta</taxon>
        <taxon>Tracheophyta</taxon>
        <taxon>Spermatophyta</taxon>
        <taxon>Magnoliopsida</taxon>
        <taxon>eudicotyledons</taxon>
        <taxon>Gunneridae</taxon>
        <taxon>Pentapetalae</taxon>
        <taxon>asterids</taxon>
        <taxon>lamiids</taxon>
        <taxon>Solanales</taxon>
        <taxon>Solanaceae</taxon>
        <taxon>Solanoideae</taxon>
        <taxon>Solaneae</taxon>
        <taxon>Solanum</taxon>
    </lineage>
</organism>
<dbReference type="GO" id="GO:0003887">
    <property type="term" value="F:DNA-directed DNA polymerase activity"/>
    <property type="evidence" value="ECO:0007669"/>
    <property type="project" value="TreeGrafter"/>
</dbReference>
<dbReference type="GO" id="GO:0006281">
    <property type="term" value="P:DNA repair"/>
    <property type="evidence" value="ECO:0007669"/>
    <property type="project" value="UniProtKB-KW"/>
</dbReference>
<evidence type="ECO:0000313" key="7">
    <source>
        <dbReference type="EMBL" id="KAG5630627.1"/>
    </source>
</evidence>
<keyword evidence="3" id="KW-0479">Metal-binding</keyword>
<evidence type="ECO:0000256" key="5">
    <source>
        <dbReference type="ARBA" id="ARBA00023204"/>
    </source>
</evidence>
<evidence type="ECO:0000256" key="4">
    <source>
        <dbReference type="ARBA" id="ARBA00022763"/>
    </source>
</evidence>
<evidence type="ECO:0000256" key="1">
    <source>
        <dbReference type="ARBA" id="ARBA00004123"/>
    </source>
</evidence>
<comment type="subcellular location">
    <subcellularLocation>
        <location evidence="1">Nucleus</location>
    </subcellularLocation>
</comment>
<keyword evidence="8" id="KW-1185">Reference proteome</keyword>
<name>A0A9J6B222_SOLCO</name>
<dbReference type="Proteomes" id="UP000824120">
    <property type="component" value="Chromosome 1"/>
</dbReference>
<keyword evidence="4" id="KW-0227">DNA damage</keyword>
<dbReference type="GO" id="GO:0005634">
    <property type="term" value="C:nucleus"/>
    <property type="evidence" value="ECO:0007669"/>
    <property type="project" value="UniProtKB-SubCell"/>
</dbReference>